<feature type="compositionally biased region" description="Basic and acidic residues" evidence="1">
    <location>
        <begin position="208"/>
        <end position="226"/>
    </location>
</feature>
<feature type="region of interest" description="Disordered" evidence="1">
    <location>
        <begin position="297"/>
        <end position="484"/>
    </location>
</feature>
<evidence type="ECO:0000313" key="2">
    <source>
        <dbReference type="EMBL" id="CAA9475679.1"/>
    </source>
</evidence>
<feature type="compositionally biased region" description="Basic and acidic residues" evidence="1">
    <location>
        <begin position="377"/>
        <end position="390"/>
    </location>
</feature>
<feature type="non-terminal residue" evidence="2">
    <location>
        <position position="1"/>
    </location>
</feature>
<feature type="compositionally biased region" description="Basic residues" evidence="1">
    <location>
        <begin position="192"/>
        <end position="207"/>
    </location>
</feature>
<feature type="compositionally biased region" description="Basic and acidic residues" evidence="1">
    <location>
        <begin position="20"/>
        <end position="40"/>
    </location>
</feature>
<feature type="compositionally biased region" description="Low complexity" evidence="1">
    <location>
        <begin position="9"/>
        <end position="18"/>
    </location>
</feature>
<feature type="non-terminal residue" evidence="2">
    <location>
        <position position="484"/>
    </location>
</feature>
<feature type="compositionally biased region" description="Basic residues" evidence="1">
    <location>
        <begin position="53"/>
        <end position="72"/>
    </location>
</feature>
<feature type="compositionally biased region" description="Basic and acidic residues" evidence="1">
    <location>
        <begin position="402"/>
        <end position="426"/>
    </location>
</feature>
<accession>A0A6J4RRK9</accession>
<organism evidence="2">
    <name type="scientific">uncultured Solirubrobacteraceae bacterium</name>
    <dbReference type="NCBI Taxonomy" id="1162706"/>
    <lineage>
        <taxon>Bacteria</taxon>
        <taxon>Bacillati</taxon>
        <taxon>Actinomycetota</taxon>
        <taxon>Thermoleophilia</taxon>
        <taxon>Solirubrobacterales</taxon>
        <taxon>Solirubrobacteraceae</taxon>
        <taxon>environmental samples</taxon>
    </lineage>
</organism>
<sequence length="484" mass="53826">DVPRHSSSEEPGAAPAGADAVHDRGGRVHRERRPPLDRPRARVLPREPLVGHQRVHPRLRRLPAARRPHGRPARPPPPVHARPRRLLDRVARRRPGVQRRHARRRPRLPGPGRRPRLPRRALHRHHDVRRGRRAQPRARRLGRRGRRRRRCRRPPRRRADRVPRLGVGPVGQRADRRARDLPGPPAAAREPRRGRAPHVRPARRLHGDRRPRPARLHDRGRRERGLDLGPDARPGCRRPGADRHLPRHRVAHPCAAHAAGDLPAADAARGERRRPAHRHVAVLDVLLHLAVPPGGAGLQRAGDGPGLPPAVDLHHPVGGRGLPARDAAGLQAAADRGARPHRDRAAVVLARGPGRLLRRGRPVPLPDRGRRPRVLLRPRDDRGRDRDEPGRGGPGVGAHQHLPADRRRARRGDPRLRGQLGHERLDPGQPGRRAHGGLPGRVPRGRGLRRGRRDPHAGAHLEQGLARDGGEGQGRRGPGRRGGL</sequence>
<feature type="compositionally biased region" description="Low complexity" evidence="1">
    <location>
        <begin position="324"/>
        <end position="335"/>
    </location>
</feature>
<reference evidence="2" key="1">
    <citation type="submission" date="2020-02" db="EMBL/GenBank/DDBJ databases">
        <authorList>
            <person name="Meier V. D."/>
        </authorList>
    </citation>
    <scope>NUCLEOTIDE SEQUENCE</scope>
    <source>
        <strain evidence="2">AVDCRST_MAG13</strain>
    </source>
</reference>
<proteinExistence type="predicted"/>
<dbReference type="AlphaFoldDB" id="A0A6J4RRK9"/>
<feature type="region of interest" description="Disordered" evidence="1">
    <location>
        <begin position="1"/>
        <end position="238"/>
    </location>
</feature>
<protein>
    <submittedName>
        <fullName evidence="2">Uncharacterized MFS-type transporter</fullName>
    </submittedName>
</protein>
<gene>
    <name evidence="2" type="ORF">AVDCRST_MAG13-797</name>
</gene>
<evidence type="ECO:0000256" key="1">
    <source>
        <dbReference type="SAM" id="MobiDB-lite"/>
    </source>
</evidence>
<dbReference type="EMBL" id="CADCVO010000118">
    <property type="protein sequence ID" value="CAA9475679.1"/>
    <property type="molecule type" value="Genomic_DNA"/>
</dbReference>
<feature type="compositionally biased region" description="Basic and acidic residues" evidence="1">
    <location>
        <begin position="336"/>
        <end position="345"/>
    </location>
</feature>
<name>A0A6J4RRK9_9ACTN</name>
<feature type="compositionally biased region" description="Basic residues" evidence="1">
    <location>
        <begin position="91"/>
        <end position="159"/>
    </location>
</feature>
<feature type="compositionally biased region" description="Basic residues" evidence="1">
    <location>
        <begin position="443"/>
        <end position="453"/>
    </location>
</feature>